<dbReference type="Proteomes" id="UP000806077">
    <property type="component" value="Unassembled WGS sequence"/>
</dbReference>
<accession>A0AAP1RGQ2</accession>
<keyword evidence="3" id="KW-1185">Reference proteome</keyword>
<dbReference type="RefSeq" id="WP_101915094.1">
    <property type="nucleotide sequence ID" value="NZ_JAJHTL010000021.1"/>
</dbReference>
<protein>
    <submittedName>
        <fullName evidence="2">Uncharacterized protein</fullName>
    </submittedName>
</protein>
<dbReference type="AlphaFoldDB" id="A0AAP1RGQ2"/>
<keyword evidence="1" id="KW-0472">Membrane</keyword>
<name>A0AAP1RGQ2_9FLAO</name>
<reference evidence="2 3" key="1">
    <citation type="journal article" date="2020" name="Int. J. Syst. Evol. Microbiol.">
        <title>Tenacibaculum piscium sp. nov., isolated from skin ulcers of sea-farmed fish, and description of Tenacibaculum finnmarkense sp. nov. with subdivision into genomovars finnmarkense and ulcerans.</title>
        <authorList>
            <person name="Olsen A.B."/>
            <person name="Spilsberg B."/>
            <person name="Nilsen H.K."/>
            <person name="Lagesen K."/>
            <person name="Gulla S."/>
            <person name="Avendano-Herrera R."/>
            <person name="Irgang R."/>
            <person name="Duchaud E."/>
            <person name="Colquhoun D.J."/>
        </authorList>
    </citation>
    <scope>NUCLEOTIDE SEQUENCE [LARGE SCALE GENOMIC DNA]</scope>
    <source>
        <strain evidence="2 3">TNO037</strain>
    </source>
</reference>
<dbReference type="GeneID" id="79925003"/>
<evidence type="ECO:0000313" key="2">
    <source>
        <dbReference type="EMBL" id="MBE7696014.1"/>
    </source>
</evidence>
<sequence length="137" mass="15836">MDNIGEKATKFFGKKPIENIDANADSKSSKEDVFLFEFTGKFESFQEYIQHEEFVVKKLDKQSERILREKNAKLAFIFSSVWAVFIGIVILLKGFGFWGFKLSETAFLFIIGALTTSIFTFYLLVLKFLFDKRSVSK</sequence>
<dbReference type="EMBL" id="WXXV01000019">
    <property type="protein sequence ID" value="MBE7696014.1"/>
    <property type="molecule type" value="Genomic_DNA"/>
</dbReference>
<feature type="transmembrane region" description="Helical" evidence="1">
    <location>
        <begin position="74"/>
        <end position="100"/>
    </location>
</feature>
<evidence type="ECO:0000313" key="3">
    <source>
        <dbReference type="Proteomes" id="UP000806077"/>
    </source>
</evidence>
<proteinExistence type="predicted"/>
<keyword evidence="1" id="KW-1133">Transmembrane helix</keyword>
<gene>
    <name evidence="2" type="ORF">F7645_11350</name>
</gene>
<feature type="transmembrane region" description="Helical" evidence="1">
    <location>
        <begin position="106"/>
        <end position="130"/>
    </location>
</feature>
<evidence type="ECO:0000256" key="1">
    <source>
        <dbReference type="SAM" id="Phobius"/>
    </source>
</evidence>
<comment type="caution">
    <text evidence="2">The sequence shown here is derived from an EMBL/GenBank/DDBJ whole genome shotgun (WGS) entry which is preliminary data.</text>
</comment>
<organism evidence="2 3">
    <name type="scientific">Tenacibaculum finnmarkense genomovar finnmarkense</name>
    <dbReference type="NCBI Taxonomy" id="1458503"/>
    <lineage>
        <taxon>Bacteria</taxon>
        <taxon>Pseudomonadati</taxon>
        <taxon>Bacteroidota</taxon>
        <taxon>Flavobacteriia</taxon>
        <taxon>Flavobacteriales</taxon>
        <taxon>Flavobacteriaceae</taxon>
        <taxon>Tenacibaculum</taxon>
        <taxon>Tenacibaculum finnmarkense</taxon>
    </lineage>
</organism>
<keyword evidence="1" id="KW-0812">Transmembrane</keyword>